<dbReference type="InterPro" id="IPR015943">
    <property type="entry name" value="WD40/YVTN_repeat-like_dom_sf"/>
</dbReference>
<protein>
    <submittedName>
        <fullName evidence="5">Putative wd40 domain protein</fullName>
    </submittedName>
</protein>
<accession>K9IIT2</accession>
<dbReference type="Pfam" id="PF12894">
    <property type="entry name" value="ANAPC4_WD40"/>
    <property type="match status" value="1"/>
</dbReference>
<dbReference type="InterPro" id="IPR001680">
    <property type="entry name" value="WD40_rpt"/>
</dbReference>
<evidence type="ECO:0000256" key="1">
    <source>
        <dbReference type="ARBA" id="ARBA00022574"/>
    </source>
</evidence>
<dbReference type="RefSeq" id="XP_024433932.1">
    <property type="nucleotide sequence ID" value="XM_024578164.3"/>
</dbReference>
<dbReference type="InterPro" id="IPR036322">
    <property type="entry name" value="WD40_repeat_dom_sf"/>
</dbReference>
<sequence>MSVKWTGGHSSPILCLNASPEGLVASGAEGGDLMAWSEDGIPLGHTCFQGADDVTSVLFSPSCPTKLYASHGETISILDVRSLKGSLDHFHVNEEEINCLSLNETENLLASADDSGAIKILDLENKKVSRSLKRHSNICSSVAFRPQRPQSLVSCGLDMQVMLWNLQKARPLWITNLQEDETEEMKSPQSPSQLLNPALAHSVSVASCGNIFSCGAEDGKVRIFRVMGVKCEQELGFKGHTSGVSQVCFLSESYLLLTGGNDGKIMLWDVSSELQKKQKSPTKHTRRKNTKRATYTKQGKNSNILVTDEEQGEFLPKLSIEHGEKVNWLLSTKIKGYQSILVADQTSCISVYPLNEF</sequence>
<dbReference type="Gene3D" id="2.130.10.10">
    <property type="entry name" value="YVTN repeat-like/Quinoprotein amine dehydrogenase"/>
    <property type="match status" value="2"/>
</dbReference>
<reference evidence="5" key="1">
    <citation type="submission" date="2012-11" db="EMBL/GenBank/DDBJ databases">
        <title>The Vampirome: Transcriptome and Proteome Analysis of the Submandibular and Accessory Glands of the Vampire Bat and Vector of Human Rabies, Desmodus rotundus.</title>
        <authorList>
            <person name="Francischetti I.M.B."/>
            <person name="Assumpcao T.C.F."/>
            <person name="Ma D."/>
            <person name="Vicente E.C."/>
            <person name="Ribeiro J.M.C."/>
        </authorList>
    </citation>
    <scope>NUCLEOTIDE SEQUENCE</scope>
    <source>
        <tissue evidence="5">Salivary gland</tissue>
    </source>
</reference>
<dbReference type="SUPFAM" id="SSF50978">
    <property type="entry name" value="WD40 repeat-like"/>
    <property type="match status" value="1"/>
</dbReference>
<proteinExistence type="evidence at transcript level"/>
<dbReference type="OrthoDB" id="2161379at2759"/>
<dbReference type="EMBL" id="GABZ01006730">
    <property type="protein sequence ID" value="JAA46795.1"/>
    <property type="molecule type" value="mRNA"/>
</dbReference>
<dbReference type="SMART" id="SM00320">
    <property type="entry name" value="WD40"/>
    <property type="match status" value="6"/>
</dbReference>
<name>K9IIT2_DESRO</name>
<dbReference type="GeneID" id="112320654"/>
<keyword evidence="1 3" id="KW-0853">WD repeat</keyword>
<feature type="repeat" description="WD" evidence="3">
    <location>
        <begin position="132"/>
        <end position="174"/>
    </location>
</feature>
<feature type="domain" description="Anaphase-promoting complex subunit 4-like WD40" evidence="4">
    <location>
        <begin position="93"/>
        <end position="139"/>
    </location>
</feature>
<dbReference type="AlphaFoldDB" id="K9IIT2"/>
<dbReference type="InterPro" id="IPR024977">
    <property type="entry name" value="Apc4-like_WD40_dom"/>
</dbReference>
<dbReference type="PANTHER" id="PTHR44666">
    <property type="entry name" value="WD REPEAT-CONTAINING PROTEIN 53"/>
    <property type="match status" value="1"/>
</dbReference>
<dbReference type="Pfam" id="PF00400">
    <property type="entry name" value="WD40"/>
    <property type="match status" value="1"/>
</dbReference>
<evidence type="ECO:0000256" key="2">
    <source>
        <dbReference type="ARBA" id="ARBA00022737"/>
    </source>
</evidence>
<evidence type="ECO:0000259" key="4">
    <source>
        <dbReference type="Pfam" id="PF12894"/>
    </source>
</evidence>
<dbReference type="KEGG" id="dro:112320654"/>
<dbReference type="CTD" id="348793"/>
<feature type="repeat" description="WD" evidence="3">
    <location>
        <begin position="237"/>
        <end position="278"/>
    </location>
</feature>
<evidence type="ECO:0000256" key="3">
    <source>
        <dbReference type="PROSITE-ProRule" id="PRU00221"/>
    </source>
</evidence>
<dbReference type="PROSITE" id="PS50294">
    <property type="entry name" value="WD_REPEATS_REGION"/>
    <property type="match status" value="1"/>
</dbReference>
<dbReference type="InterPro" id="IPR019775">
    <property type="entry name" value="WD40_repeat_CS"/>
</dbReference>
<dbReference type="RefSeq" id="XP_024433931.1">
    <property type="nucleotide sequence ID" value="XM_024578163.3"/>
</dbReference>
<dbReference type="InterPro" id="IPR042453">
    <property type="entry name" value="WDR53"/>
</dbReference>
<dbReference type="PANTHER" id="PTHR44666:SF1">
    <property type="entry name" value="WD REPEAT-CONTAINING PROTEIN 53"/>
    <property type="match status" value="1"/>
</dbReference>
<organism evidence="5">
    <name type="scientific">Desmodus rotundus</name>
    <name type="common">Vampire bat</name>
    <dbReference type="NCBI Taxonomy" id="9430"/>
    <lineage>
        <taxon>Eukaryota</taxon>
        <taxon>Metazoa</taxon>
        <taxon>Chordata</taxon>
        <taxon>Craniata</taxon>
        <taxon>Vertebrata</taxon>
        <taxon>Euteleostomi</taxon>
        <taxon>Mammalia</taxon>
        <taxon>Eutheria</taxon>
        <taxon>Laurasiatheria</taxon>
        <taxon>Chiroptera</taxon>
        <taxon>Yangochiroptera</taxon>
        <taxon>Phyllostomidae</taxon>
        <taxon>Desmodontinae</taxon>
        <taxon>Desmodus</taxon>
    </lineage>
</organism>
<dbReference type="PROSITE" id="PS00678">
    <property type="entry name" value="WD_REPEATS_1"/>
    <property type="match status" value="2"/>
</dbReference>
<dbReference type="PROSITE" id="PS50082">
    <property type="entry name" value="WD_REPEATS_2"/>
    <property type="match status" value="2"/>
</dbReference>
<evidence type="ECO:0000313" key="5">
    <source>
        <dbReference type="EMBL" id="JAA46795.1"/>
    </source>
</evidence>
<keyword evidence="2" id="KW-0677">Repeat</keyword>